<reference evidence="3" key="1">
    <citation type="submission" date="2017-09" db="EMBL/GenBank/DDBJ databases">
        <title>Depth-based differentiation of microbial function through sediment-hosted aquifers and enrichment of novel symbionts in the deep terrestrial subsurface.</title>
        <authorList>
            <person name="Probst A.J."/>
            <person name="Ladd B."/>
            <person name="Jarett J.K."/>
            <person name="Geller-Mcgrath D.E."/>
            <person name="Sieber C.M.K."/>
            <person name="Emerson J.B."/>
            <person name="Anantharaman K."/>
            <person name="Thomas B.C."/>
            <person name="Malmstrom R."/>
            <person name="Stieglmeier M."/>
            <person name="Klingl A."/>
            <person name="Woyke T."/>
            <person name="Ryan C.M."/>
            <person name="Banfield J.F."/>
        </authorList>
    </citation>
    <scope>NUCLEOTIDE SEQUENCE [LARGE SCALE GENOMIC DNA]</scope>
</reference>
<organism evidence="2 3">
    <name type="scientific">Candidatus Magasanikbacteria bacterium CG10_big_fil_rev_8_21_14_0_10_36_16</name>
    <dbReference type="NCBI Taxonomy" id="1974645"/>
    <lineage>
        <taxon>Bacteria</taxon>
        <taxon>Candidatus Magasanikiibacteriota</taxon>
    </lineage>
</organism>
<proteinExistence type="predicted"/>
<evidence type="ECO:0000256" key="1">
    <source>
        <dbReference type="SAM" id="Phobius"/>
    </source>
</evidence>
<keyword evidence="1" id="KW-0472">Membrane</keyword>
<dbReference type="Gene3D" id="3.40.50.12780">
    <property type="entry name" value="N-terminal domain of ligase-like"/>
    <property type="match status" value="1"/>
</dbReference>
<protein>
    <recommendedName>
        <fullName evidence="4">Phenylacetate--CoA ligase</fullName>
    </recommendedName>
</protein>
<sequence length="499" mass="57713">MVSIVEKFQTKRILNQIIKKNSLFWEKVGQKNTLRLFKKVAKYVPAYKDFLSKNGIDYKKIKTWSDFQLVPITDKKNYLQQYSLEDLCWYGRIDKPLVFTSTSGSTSVPFYFPRSHQIDWQSAVTHQQFYDQGKADSTLVIVTFGMGLWIGGLITYQAFEIIARNGKKPISIITPGINKKEIFKALRDLAPKYGEVILAGYPPFIKDLLDEATANNIDLKKIKMRFVMAAEVFTENFRDYLMERAENLNVFTDFLHIYGSADIGTMATESTPGILVKRLANQNQLLFENLFEHWTKSPTVAQYNPNFINFEAIDEQILLTGNNAIPLIRYAIGDRGGVYSYEQIKNKFTKFGIDLEKEAASRGLLPYWQQLPFIYIFERMDLSVTIYGVNIFPQIIREVLLKDNLQKYITGKFTLQTKFTGKQDQYLEINLELKAQIELPTHLSVTVKKEILSALIEKSSEFCELSKLLGERVHPSINFFSFEHPEYFKPGVKQKWVIQ</sequence>
<keyword evidence="1" id="KW-1133">Transmembrane helix</keyword>
<dbReference type="AlphaFoldDB" id="A0A2H0U0J0"/>
<evidence type="ECO:0008006" key="4">
    <source>
        <dbReference type="Google" id="ProtNLM"/>
    </source>
</evidence>
<name>A0A2H0U0J0_9BACT</name>
<accession>A0A2H0U0J0</accession>
<gene>
    <name evidence="2" type="ORF">COU28_02910</name>
</gene>
<dbReference type="PANTHER" id="PTHR43845:SF1">
    <property type="entry name" value="BLR5969 PROTEIN"/>
    <property type="match status" value="1"/>
</dbReference>
<evidence type="ECO:0000313" key="3">
    <source>
        <dbReference type="Proteomes" id="UP000230852"/>
    </source>
</evidence>
<comment type="caution">
    <text evidence="2">The sequence shown here is derived from an EMBL/GenBank/DDBJ whole genome shotgun (WGS) entry which is preliminary data.</text>
</comment>
<keyword evidence="1" id="KW-0812">Transmembrane</keyword>
<feature type="transmembrane region" description="Helical" evidence="1">
    <location>
        <begin position="139"/>
        <end position="159"/>
    </location>
</feature>
<dbReference type="Proteomes" id="UP000230852">
    <property type="component" value="Unassembled WGS sequence"/>
</dbReference>
<evidence type="ECO:0000313" key="2">
    <source>
        <dbReference type="EMBL" id="PIR78203.1"/>
    </source>
</evidence>
<dbReference type="InterPro" id="IPR042099">
    <property type="entry name" value="ANL_N_sf"/>
</dbReference>
<dbReference type="EMBL" id="PFBU01000057">
    <property type="protein sequence ID" value="PIR78203.1"/>
    <property type="molecule type" value="Genomic_DNA"/>
</dbReference>
<dbReference type="PANTHER" id="PTHR43845">
    <property type="entry name" value="BLR5969 PROTEIN"/>
    <property type="match status" value="1"/>
</dbReference>
<dbReference type="SUPFAM" id="SSF56801">
    <property type="entry name" value="Acetyl-CoA synthetase-like"/>
    <property type="match status" value="1"/>
</dbReference>